<reference evidence="4 5" key="1">
    <citation type="submission" date="2017-12" db="EMBL/GenBank/DDBJ databases">
        <title>The genome sequence of Caulobacter flavus CGMCC1 15093.</title>
        <authorList>
            <person name="Gao J."/>
            <person name="Mao X."/>
            <person name="Sun J."/>
        </authorList>
    </citation>
    <scope>NUCLEOTIDE SEQUENCE [LARGE SCALE GENOMIC DNA]</scope>
    <source>
        <strain evidence="4 5">CGMCC1 15093</strain>
    </source>
</reference>
<dbReference type="EMBL" id="CP026100">
    <property type="protein sequence ID" value="AYV49099.1"/>
    <property type="molecule type" value="Genomic_DNA"/>
</dbReference>
<dbReference type="RefSeq" id="WP_101713635.1">
    <property type="nucleotide sequence ID" value="NZ_CP026100.1"/>
</dbReference>
<name>A0A2N5CS74_9CAUL</name>
<accession>A0A2N5CS74</accession>
<proteinExistence type="inferred from homology"/>
<evidence type="ECO:0000259" key="2">
    <source>
        <dbReference type="Pfam" id="PF01464"/>
    </source>
</evidence>
<dbReference type="Pfam" id="PF01464">
    <property type="entry name" value="SLT"/>
    <property type="match status" value="1"/>
</dbReference>
<reference evidence="3 6" key="2">
    <citation type="submission" date="2018-01" db="EMBL/GenBank/DDBJ databases">
        <title>Complete genome sequence of Caulobacter flavus RHGG3.</title>
        <authorList>
            <person name="Yang E."/>
        </authorList>
    </citation>
    <scope>NUCLEOTIDE SEQUENCE [LARGE SCALE GENOMIC DNA]</scope>
    <source>
        <strain evidence="3 6">RHGG3</strain>
    </source>
</reference>
<keyword evidence="6" id="KW-1185">Reference proteome</keyword>
<dbReference type="AlphaFoldDB" id="A0A2N5CS74"/>
<evidence type="ECO:0000313" key="5">
    <source>
        <dbReference type="Proteomes" id="UP000234483"/>
    </source>
</evidence>
<evidence type="ECO:0000313" key="4">
    <source>
        <dbReference type="EMBL" id="PLR13314.1"/>
    </source>
</evidence>
<sequence>MAVQSIRNVVESAIQRASNATGVDFTFLMGTAKRESGYNPAAKARTSSASGLFQFVDQTWLSTLKKHGAKYGYARYADLIQQGSDGKYRVPGDEARKAVLGLKLDPHAASLMAGELASDHASYLRGRVGRSPTSGELYAAHFLGPQGSARLIEAANRNPGASAASMFPEAAAANRSIFYRDGRAATVGEVYANLTKSAGGSGGAPTVREREPQSDEGFLQYASGRRLDRIDQQKAVVDLVLRGSQGYGGAFSAARSDDGGGVSRVANSLFSAEMLRMLSDANAGSAGGKAR</sequence>
<organism evidence="4 5">
    <name type="scientific">Caulobacter flavus</name>
    <dbReference type="NCBI Taxonomy" id="1679497"/>
    <lineage>
        <taxon>Bacteria</taxon>
        <taxon>Pseudomonadati</taxon>
        <taxon>Pseudomonadota</taxon>
        <taxon>Alphaproteobacteria</taxon>
        <taxon>Caulobacterales</taxon>
        <taxon>Caulobacteraceae</taxon>
        <taxon>Caulobacter</taxon>
    </lineage>
</organism>
<dbReference type="KEGG" id="cfh:C1707_24155"/>
<dbReference type="Proteomes" id="UP000234483">
    <property type="component" value="Unassembled WGS sequence"/>
</dbReference>
<evidence type="ECO:0000256" key="1">
    <source>
        <dbReference type="ARBA" id="ARBA00009387"/>
    </source>
</evidence>
<protein>
    <submittedName>
        <fullName evidence="4">Lytic transglycosylase</fullName>
    </submittedName>
</protein>
<comment type="similarity">
    <text evidence="1">Belongs to the virb1 family.</text>
</comment>
<dbReference type="OrthoDB" id="9805070at2"/>
<dbReference type="SUPFAM" id="SSF53955">
    <property type="entry name" value="Lysozyme-like"/>
    <property type="match status" value="1"/>
</dbReference>
<dbReference type="CDD" id="cd00442">
    <property type="entry name" value="Lyz-like"/>
    <property type="match status" value="1"/>
</dbReference>
<dbReference type="Gene3D" id="1.10.530.10">
    <property type="match status" value="1"/>
</dbReference>
<evidence type="ECO:0000313" key="3">
    <source>
        <dbReference type="EMBL" id="AYV49099.1"/>
    </source>
</evidence>
<dbReference type="EMBL" id="PJRQ01000029">
    <property type="protein sequence ID" value="PLR13314.1"/>
    <property type="molecule type" value="Genomic_DNA"/>
</dbReference>
<dbReference type="Proteomes" id="UP000281192">
    <property type="component" value="Chromosome"/>
</dbReference>
<dbReference type="InterPro" id="IPR008258">
    <property type="entry name" value="Transglycosylase_SLT_dom_1"/>
</dbReference>
<gene>
    <name evidence="3" type="ORF">C1707_24155</name>
    <name evidence="4" type="ORF">CFHF_14095</name>
</gene>
<dbReference type="InterPro" id="IPR023346">
    <property type="entry name" value="Lysozyme-like_dom_sf"/>
</dbReference>
<evidence type="ECO:0000313" key="6">
    <source>
        <dbReference type="Proteomes" id="UP000281192"/>
    </source>
</evidence>
<feature type="domain" description="Transglycosylase SLT" evidence="2">
    <location>
        <begin position="13"/>
        <end position="67"/>
    </location>
</feature>